<feature type="compositionally biased region" description="Low complexity" evidence="1">
    <location>
        <begin position="159"/>
        <end position="177"/>
    </location>
</feature>
<dbReference type="OrthoDB" id="9840934at2"/>
<accession>A0A0K8NU90</accession>
<name>A0A0K8NU90_PISS1</name>
<reference evidence="3" key="1">
    <citation type="submission" date="2015-07" db="EMBL/GenBank/DDBJ databases">
        <title>Discovery of a poly(ethylene terephthalate assimilation.</title>
        <authorList>
            <person name="Yoshida S."/>
            <person name="Hiraga K."/>
            <person name="Takehana T."/>
            <person name="Taniguchi I."/>
            <person name="Yamaji H."/>
            <person name="Maeda Y."/>
            <person name="Toyohara K."/>
            <person name="Miyamoto K."/>
            <person name="Kimura Y."/>
            <person name="Oda K."/>
        </authorList>
    </citation>
    <scope>NUCLEOTIDE SEQUENCE [LARGE SCALE GENOMIC DNA]</scope>
    <source>
        <strain evidence="3">NBRC 110686 / TISTR 2288 / 201-F6</strain>
    </source>
</reference>
<keyword evidence="3" id="KW-1185">Reference proteome</keyword>
<reference evidence="2 3" key="2">
    <citation type="journal article" date="2016" name="Science">
        <title>A bacterium that degrades and assimilates poly(ethylene terephthalate).</title>
        <authorList>
            <person name="Yoshida S."/>
            <person name="Hiraga K."/>
            <person name="Takehana T."/>
            <person name="Taniguchi I."/>
            <person name="Yamaji H."/>
            <person name="Maeda Y."/>
            <person name="Toyohara K."/>
            <person name="Miyamoto K."/>
            <person name="Kimura Y."/>
            <person name="Oda K."/>
        </authorList>
    </citation>
    <scope>NUCLEOTIDE SEQUENCE [LARGE SCALE GENOMIC DNA]</scope>
    <source>
        <strain evidence="3">NBRC 110686 / TISTR 2288 / 201-F6</strain>
    </source>
</reference>
<evidence type="ECO:0000313" key="2">
    <source>
        <dbReference type="EMBL" id="GAP33957.1"/>
    </source>
</evidence>
<organism evidence="2 3">
    <name type="scientific">Piscinibacter sakaiensis</name>
    <name type="common">Ideonella sakaiensis</name>
    <dbReference type="NCBI Taxonomy" id="1547922"/>
    <lineage>
        <taxon>Bacteria</taxon>
        <taxon>Pseudomonadati</taxon>
        <taxon>Pseudomonadota</taxon>
        <taxon>Betaproteobacteria</taxon>
        <taxon>Burkholderiales</taxon>
        <taxon>Sphaerotilaceae</taxon>
        <taxon>Piscinibacter</taxon>
    </lineage>
</organism>
<gene>
    <name evidence="2" type="ORF">ISF6_3383</name>
</gene>
<protein>
    <submittedName>
        <fullName evidence="2">Uncharacterized protein</fullName>
    </submittedName>
</protein>
<dbReference type="EMBL" id="BBYR01000005">
    <property type="protein sequence ID" value="GAP33957.1"/>
    <property type="molecule type" value="Genomic_DNA"/>
</dbReference>
<evidence type="ECO:0000256" key="1">
    <source>
        <dbReference type="SAM" id="MobiDB-lite"/>
    </source>
</evidence>
<proteinExistence type="predicted"/>
<dbReference type="RefSeq" id="WP_054018114.1">
    <property type="nucleotide sequence ID" value="NZ_BBYR01000005.1"/>
</dbReference>
<sequence length="184" mass="19501">MHQQLPSIGPIHGQLAAPVPPDRHELAEEMAWVHLYRAVRQPPGAAEVVKYLNSNPEARSRHEALYLIACETLHAKVLADEQSERTVAAFRAIFMTAPIHVLQLATALVVAIPRIFSGKSTVDPKASRPKAGASRAKARVDVLAKHPEVAEVITGFAASPSTAPVTPEAPAAPEAPASRGGQAA</sequence>
<dbReference type="Proteomes" id="UP000037660">
    <property type="component" value="Unassembled WGS sequence"/>
</dbReference>
<dbReference type="AlphaFoldDB" id="A0A0K8NU90"/>
<comment type="caution">
    <text evidence="2">The sequence shown here is derived from an EMBL/GenBank/DDBJ whole genome shotgun (WGS) entry which is preliminary data.</text>
</comment>
<evidence type="ECO:0000313" key="3">
    <source>
        <dbReference type="Proteomes" id="UP000037660"/>
    </source>
</evidence>
<feature type="region of interest" description="Disordered" evidence="1">
    <location>
        <begin position="159"/>
        <end position="184"/>
    </location>
</feature>